<dbReference type="PROSITE" id="PS00216">
    <property type="entry name" value="SUGAR_TRANSPORT_1"/>
    <property type="match status" value="1"/>
</dbReference>
<feature type="transmembrane region" description="Helical" evidence="5">
    <location>
        <begin position="134"/>
        <end position="151"/>
    </location>
</feature>
<keyword evidence="4 5" id="KW-0472">Membrane</keyword>
<dbReference type="Pfam" id="PF00083">
    <property type="entry name" value="Sugar_tr"/>
    <property type="match status" value="1"/>
</dbReference>
<evidence type="ECO:0000256" key="4">
    <source>
        <dbReference type="ARBA" id="ARBA00023136"/>
    </source>
</evidence>
<dbReference type="Proteomes" id="UP001652582">
    <property type="component" value="Chromosome 6"/>
</dbReference>
<keyword evidence="7" id="KW-1185">Reference proteome</keyword>
<feature type="transmembrane region" description="Helical" evidence="5">
    <location>
        <begin position="452"/>
        <end position="472"/>
    </location>
</feature>
<dbReference type="InterPro" id="IPR005828">
    <property type="entry name" value="MFS_sugar_transport-like"/>
</dbReference>
<feature type="transmembrane region" description="Helical" evidence="5">
    <location>
        <begin position="385"/>
        <end position="408"/>
    </location>
</feature>
<evidence type="ECO:0000259" key="6">
    <source>
        <dbReference type="PROSITE" id="PS50850"/>
    </source>
</evidence>
<dbReference type="Gene3D" id="1.20.1250.20">
    <property type="entry name" value="MFS general substrate transporter like domains"/>
    <property type="match status" value="1"/>
</dbReference>
<evidence type="ECO:0000256" key="1">
    <source>
        <dbReference type="ARBA" id="ARBA00004141"/>
    </source>
</evidence>
<feature type="transmembrane region" description="Helical" evidence="5">
    <location>
        <begin position="360"/>
        <end position="379"/>
    </location>
</feature>
<proteinExistence type="predicted"/>
<dbReference type="KEGG" id="bany:112050226"/>
<keyword evidence="3 5" id="KW-1133">Transmembrane helix</keyword>
<dbReference type="GO" id="GO:0016020">
    <property type="term" value="C:membrane"/>
    <property type="evidence" value="ECO:0007669"/>
    <property type="project" value="UniProtKB-SubCell"/>
</dbReference>
<dbReference type="InterPro" id="IPR005829">
    <property type="entry name" value="Sugar_transporter_CS"/>
</dbReference>
<dbReference type="OrthoDB" id="2261376at2759"/>
<dbReference type="AlphaFoldDB" id="A0A6J1NM37"/>
<dbReference type="PROSITE" id="PS50850">
    <property type="entry name" value="MFS"/>
    <property type="match status" value="1"/>
</dbReference>
<reference evidence="8" key="1">
    <citation type="submission" date="2025-08" db="UniProtKB">
        <authorList>
            <consortium name="RefSeq"/>
        </authorList>
    </citation>
    <scope>IDENTIFICATION</scope>
</reference>
<dbReference type="SUPFAM" id="SSF103473">
    <property type="entry name" value="MFS general substrate transporter"/>
    <property type="match status" value="1"/>
</dbReference>
<comment type="subcellular location">
    <subcellularLocation>
        <location evidence="1">Membrane</location>
        <topology evidence="1">Multi-pass membrane protein</topology>
    </subcellularLocation>
</comment>
<sequence>MNVKVVSDKKVDLDDVLDKYSIYKRYHVEKMILTFVAFATNAMYCANYVFAAEEVPHRCKDDFENASSSYCSASNTTHVCSEWVYDDPNSFVAYFELACQDWKRTLVGTAHSFGYMCGLLLVGPMSDRLGRKSAVVITGILGAVFGTLRSFSAWYWFYIAMEFLEAALGDLCSPMYVLTLEMVSTKKKLVYFMICSFGFTFGGVALAVIAWLTPDWRWFLRAIYTPAFLFFTYKYLLDESPRWLLTKGRRDEAVAILEKAAKKNKIHIDRNSLQNLTCEVRQNVKLSELLRDTFKSKTLRRRFFVCLVWWTTCTFVNYGLMINSVSLQGNKYVNFALTMAVDLPATVANTYVLIHFNRKIPLMLSFFAGAVMCMSQPFLPTNLPWLSVLVYMAGKLMSSSYFAITYLYTLELFPTYTRNSMHALCSSLGRIGSIVAPQTPLLMVYWPGLPSFVFGLAALIAGLSTFLVPDICDEALPDTVHQAEALGKLKIPPKTTGVFNEGFDTQL</sequence>
<evidence type="ECO:0000256" key="2">
    <source>
        <dbReference type="ARBA" id="ARBA00022692"/>
    </source>
</evidence>
<dbReference type="InterPro" id="IPR036259">
    <property type="entry name" value="MFS_trans_sf"/>
</dbReference>
<organism evidence="7 8">
    <name type="scientific">Bicyclus anynana</name>
    <name type="common">Squinting bush brown butterfly</name>
    <dbReference type="NCBI Taxonomy" id="110368"/>
    <lineage>
        <taxon>Eukaryota</taxon>
        <taxon>Metazoa</taxon>
        <taxon>Ecdysozoa</taxon>
        <taxon>Arthropoda</taxon>
        <taxon>Hexapoda</taxon>
        <taxon>Insecta</taxon>
        <taxon>Pterygota</taxon>
        <taxon>Neoptera</taxon>
        <taxon>Endopterygota</taxon>
        <taxon>Lepidoptera</taxon>
        <taxon>Glossata</taxon>
        <taxon>Ditrysia</taxon>
        <taxon>Papilionoidea</taxon>
        <taxon>Nymphalidae</taxon>
        <taxon>Satyrinae</taxon>
        <taxon>Satyrini</taxon>
        <taxon>Mycalesina</taxon>
        <taxon>Bicyclus</taxon>
    </lineage>
</organism>
<gene>
    <name evidence="8" type="primary">LOC112050226</name>
</gene>
<feature type="transmembrane region" description="Helical" evidence="5">
    <location>
        <begin position="332"/>
        <end position="353"/>
    </location>
</feature>
<evidence type="ECO:0000313" key="7">
    <source>
        <dbReference type="Proteomes" id="UP001652582"/>
    </source>
</evidence>
<dbReference type="RefSeq" id="XP_023944211.2">
    <property type="nucleotide sequence ID" value="XM_024088443.2"/>
</dbReference>
<feature type="transmembrane region" description="Helical" evidence="5">
    <location>
        <begin position="189"/>
        <end position="212"/>
    </location>
</feature>
<feature type="transmembrane region" description="Helical" evidence="5">
    <location>
        <begin position="303"/>
        <end position="320"/>
    </location>
</feature>
<name>A0A6J1NM37_BICAN</name>
<dbReference type="GO" id="GO:0022857">
    <property type="term" value="F:transmembrane transporter activity"/>
    <property type="evidence" value="ECO:0007669"/>
    <property type="project" value="InterPro"/>
</dbReference>
<feature type="transmembrane region" description="Helical" evidence="5">
    <location>
        <begin position="218"/>
        <end position="237"/>
    </location>
</feature>
<dbReference type="PANTHER" id="PTHR24064">
    <property type="entry name" value="SOLUTE CARRIER FAMILY 22 MEMBER"/>
    <property type="match status" value="1"/>
</dbReference>
<feature type="domain" description="Major facilitator superfamily (MFS) profile" evidence="6">
    <location>
        <begin position="32"/>
        <end position="473"/>
    </location>
</feature>
<evidence type="ECO:0000313" key="8">
    <source>
        <dbReference type="RefSeq" id="XP_023944211.2"/>
    </source>
</evidence>
<keyword evidence="2 5" id="KW-0812">Transmembrane</keyword>
<evidence type="ECO:0000256" key="3">
    <source>
        <dbReference type="ARBA" id="ARBA00022989"/>
    </source>
</evidence>
<dbReference type="GeneID" id="112050226"/>
<accession>A0A6J1NM37</accession>
<dbReference type="InterPro" id="IPR020846">
    <property type="entry name" value="MFS_dom"/>
</dbReference>
<protein>
    <submittedName>
        <fullName evidence="8">Organic cation transporter protein isoform X1</fullName>
    </submittedName>
</protein>
<evidence type="ECO:0000256" key="5">
    <source>
        <dbReference type="SAM" id="Phobius"/>
    </source>
</evidence>
<feature type="transmembrane region" description="Helical" evidence="5">
    <location>
        <begin position="31"/>
        <end position="50"/>
    </location>
</feature>